<dbReference type="EC" id="3.2.1.23" evidence="3"/>
<dbReference type="AlphaFoldDB" id="A0A0B6WTT1"/>
<comment type="catalytic activity">
    <reaction evidence="1">
        <text>Hydrolysis of terminal non-reducing beta-D-galactose residues in beta-D-galactosides.</text>
        <dbReference type="EC" id="3.2.1.23"/>
    </reaction>
</comment>
<keyword evidence="5 11" id="KW-0378">Hydrolase</keyword>
<dbReference type="GO" id="GO:0004565">
    <property type="term" value="F:beta-galactosidase activity"/>
    <property type="evidence" value="ECO:0007669"/>
    <property type="project" value="UniProtKB-EC"/>
</dbReference>
<dbReference type="GO" id="GO:0005975">
    <property type="term" value="P:carbohydrate metabolic process"/>
    <property type="evidence" value="ECO:0007669"/>
    <property type="project" value="InterPro"/>
</dbReference>
<dbReference type="PANTHER" id="PTHR36447:SF2">
    <property type="entry name" value="BETA-GALACTOSIDASE YESZ"/>
    <property type="match status" value="1"/>
</dbReference>
<gene>
    <name evidence="11" type="ORF">PYK22_00450</name>
</gene>
<feature type="domain" description="Glycoside hydrolase family 42 N-terminal" evidence="9">
    <location>
        <begin position="48"/>
        <end position="426"/>
    </location>
</feature>
<dbReference type="SUPFAM" id="SSF52317">
    <property type="entry name" value="Class I glutamine amidotransferase-like"/>
    <property type="match status" value="1"/>
</dbReference>
<dbReference type="InterPro" id="IPR029062">
    <property type="entry name" value="Class_I_gatase-like"/>
</dbReference>
<feature type="domain" description="Beta-galactosidase trimerisation" evidence="10">
    <location>
        <begin position="463"/>
        <end position="660"/>
    </location>
</feature>
<dbReference type="CDD" id="cd03143">
    <property type="entry name" value="A4_beta-galactosidase_middle_domain"/>
    <property type="match status" value="1"/>
</dbReference>
<dbReference type="Gene3D" id="3.20.20.80">
    <property type="entry name" value="Glycosidases"/>
    <property type="match status" value="1"/>
</dbReference>
<dbReference type="STRING" id="454194.PYK22_00450"/>
<dbReference type="Pfam" id="PF02449">
    <property type="entry name" value="Glyco_hydro_42"/>
    <property type="match status" value="1"/>
</dbReference>
<dbReference type="Pfam" id="PF08532">
    <property type="entry name" value="Glyco_hydro_42M"/>
    <property type="match status" value="1"/>
</dbReference>
<evidence type="ECO:0000256" key="5">
    <source>
        <dbReference type="ARBA" id="ARBA00022801"/>
    </source>
</evidence>
<evidence type="ECO:0000256" key="1">
    <source>
        <dbReference type="ARBA" id="ARBA00001412"/>
    </source>
</evidence>
<feature type="signal peptide" evidence="8">
    <location>
        <begin position="1"/>
        <end position="23"/>
    </location>
</feature>
<dbReference type="OrthoDB" id="9800974at2"/>
<dbReference type="InterPro" id="IPR013529">
    <property type="entry name" value="Glyco_hydro_42_N"/>
</dbReference>
<protein>
    <recommendedName>
        <fullName evidence="3">beta-galactosidase</fullName>
        <ecNumber evidence="3">3.2.1.23</ecNumber>
    </recommendedName>
</protein>
<dbReference type="Proteomes" id="UP000031518">
    <property type="component" value="Unassembled WGS sequence"/>
</dbReference>
<dbReference type="InterPro" id="IPR003476">
    <property type="entry name" value="Glyco_hydro_42"/>
</dbReference>
<dbReference type="GO" id="GO:0046872">
    <property type="term" value="F:metal ion binding"/>
    <property type="evidence" value="ECO:0007669"/>
    <property type="project" value="UniProtKB-KW"/>
</dbReference>
<evidence type="ECO:0000256" key="8">
    <source>
        <dbReference type="SAM" id="SignalP"/>
    </source>
</evidence>
<dbReference type="SUPFAM" id="SSF51445">
    <property type="entry name" value="(Trans)glycosidases"/>
    <property type="match status" value="1"/>
</dbReference>
<dbReference type="PANTHER" id="PTHR36447">
    <property type="entry name" value="BETA-GALACTOSIDASE GANA"/>
    <property type="match status" value="1"/>
</dbReference>
<evidence type="ECO:0000259" key="9">
    <source>
        <dbReference type="Pfam" id="PF02449"/>
    </source>
</evidence>
<keyword evidence="8" id="KW-0732">Signal</keyword>
<evidence type="ECO:0000256" key="6">
    <source>
        <dbReference type="ARBA" id="ARBA00022833"/>
    </source>
</evidence>
<keyword evidence="6" id="KW-0862">Zinc</keyword>
<comment type="similarity">
    <text evidence="2">Belongs to the glycosyl hydrolase 42 family.</text>
</comment>
<evidence type="ECO:0000256" key="4">
    <source>
        <dbReference type="ARBA" id="ARBA00022723"/>
    </source>
</evidence>
<dbReference type="InterPro" id="IPR013738">
    <property type="entry name" value="Beta_galactosidase_Trimer"/>
</dbReference>
<proteinExistence type="inferred from homology"/>
<evidence type="ECO:0000256" key="7">
    <source>
        <dbReference type="ARBA" id="ARBA00023295"/>
    </source>
</evidence>
<sequence length="757" mass="84301" precursor="true">MRLWRRTALSLLIARLLLLTVSAQEESFFPVAVWYGGGRARAPMLEARVDRDRWRQDLKQIKSLGFNAIRCWVDWATAEPVEGKYDFAALDALLDLAEELDLKVIVQVYVDSAPDWVGKKYREAEFVSISGDRIRSESAPGYCFDHPGVRRAVLDFYAALATHLKGKRAFYGWDLWSEPHVINWAQATYLVGPEFCFCPYSVARYREWLKKKYGSLDALNHAWYRRFADWSEVEPNRLSTILSYTDYIDWRFFIIDKLAEDLRARREAVKRILPDRVATSHAAAPSLFTSPLSGDGSPDDWLMAEQVDFWGTSFYPKHSFPVGRDVAWRGALLDFARSASGERGFWVGELQGGFGTVALRISSTVTPEDIRIWTWSAVARGAKAINFYAWYPMSSGYESGGFGLINLDGTVTERAREAGRIAQTIDRHRALFLRAHPARAEIAIVYNPLSYMVGGRRPLQAAGPQGEFVNIERNSMLGIYRALFPANVPVDFLHVDRIARGEARRYKLIFLPYPLMLSEAASRALIEYVKQGGALVAEARLAWNDERGRAKEIIPGFGLHEVCGCRETAVQQTASGKTEIEVAAAGASLPLLKPGDRLRGLGYEETLTPISPNARVVARFSDGSPAIVASTFGRGKMIAIGTFLGAAYEAERDPNLARFFLGLLDWAGIAREAEVVSANGASSVEIKLMSVDADQKILFVFNHGEAPVEATVSVKGSFQRAIELTTGKDLELREGEGAVGLTKGLAPKEVWIVHLRP</sequence>
<accession>A0A0B6WTT1</accession>
<organism evidence="11 12">
    <name type="scientific">Pyrinomonas methylaliphatogenes</name>
    <dbReference type="NCBI Taxonomy" id="454194"/>
    <lineage>
        <taxon>Bacteria</taxon>
        <taxon>Pseudomonadati</taxon>
        <taxon>Acidobacteriota</taxon>
        <taxon>Blastocatellia</taxon>
        <taxon>Blastocatellales</taxon>
        <taxon>Pyrinomonadaceae</taxon>
        <taxon>Pyrinomonas</taxon>
    </lineage>
</organism>
<dbReference type="InterPro" id="IPR017853">
    <property type="entry name" value="GH"/>
</dbReference>
<keyword evidence="7 11" id="KW-0326">Glycosidase</keyword>
<evidence type="ECO:0000313" key="11">
    <source>
        <dbReference type="EMBL" id="CDM64456.1"/>
    </source>
</evidence>
<dbReference type="RefSeq" id="WP_041973928.1">
    <property type="nucleotide sequence ID" value="NZ_CBXV010000002.1"/>
</dbReference>
<feature type="chain" id="PRO_5002122992" description="beta-galactosidase" evidence="8">
    <location>
        <begin position="24"/>
        <end position="757"/>
    </location>
</feature>
<reference evidence="11 12" key="2">
    <citation type="submission" date="2015-01" db="EMBL/GenBank/DDBJ databases">
        <title>Complete genome sequence of Pyrinomonas methylaliphatogenes type strain K22T.</title>
        <authorList>
            <person name="Lee K.C.Y."/>
            <person name="Power J.F."/>
            <person name="Dunfield P.F."/>
            <person name="Morgan X.C."/>
            <person name="Huttenhower C."/>
            <person name="Stott M.B."/>
        </authorList>
    </citation>
    <scope>NUCLEOTIDE SEQUENCE [LARGE SCALE GENOMIC DNA]</scope>
    <source>
        <strain evidence="11 12">K22</strain>
    </source>
</reference>
<dbReference type="EMBL" id="CBXV010000002">
    <property type="protein sequence ID" value="CDM64456.1"/>
    <property type="molecule type" value="Genomic_DNA"/>
</dbReference>
<dbReference type="Gene3D" id="3.40.50.880">
    <property type="match status" value="1"/>
</dbReference>
<keyword evidence="12" id="KW-1185">Reference proteome</keyword>
<reference evidence="11 12" key="1">
    <citation type="submission" date="2013-12" db="EMBL/GenBank/DDBJ databases">
        <authorList>
            <person name="Stott M."/>
        </authorList>
    </citation>
    <scope>NUCLEOTIDE SEQUENCE [LARGE SCALE GENOMIC DNA]</scope>
    <source>
        <strain evidence="11 12">K22</strain>
    </source>
</reference>
<evidence type="ECO:0000259" key="10">
    <source>
        <dbReference type="Pfam" id="PF08532"/>
    </source>
</evidence>
<evidence type="ECO:0000313" key="12">
    <source>
        <dbReference type="Proteomes" id="UP000031518"/>
    </source>
</evidence>
<evidence type="ECO:0000256" key="3">
    <source>
        <dbReference type="ARBA" id="ARBA00012756"/>
    </source>
</evidence>
<dbReference type="GO" id="GO:0009341">
    <property type="term" value="C:beta-galactosidase complex"/>
    <property type="evidence" value="ECO:0007669"/>
    <property type="project" value="InterPro"/>
</dbReference>
<keyword evidence="4" id="KW-0479">Metal-binding</keyword>
<evidence type="ECO:0000256" key="2">
    <source>
        <dbReference type="ARBA" id="ARBA00005940"/>
    </source>
</evidence>
<name>A0A0B6WTT1_9BACT</name>